<dbReference type="Gene3D" id="3.40.50.720">
    <property type="entry name" value="NAD(P)-binding Rossmann-like Domain"/>
    <property type="match status" value="1"/>
</dbReference>
<feature type="transmembrane region" description="Helical" evidence="8">
    <location>
        <begin position="341"/>
        <end position="360"/>
    </location>
</feature>
<dbReference type="GO" id="GO:0006696">
    <property type="term" value="P:ergosterol biosynthetic process"/>
    <property type="evidence" value="ECO:0007669"/>
    <property type="project" value="TreeGrafter"/>
</dbReference>
<evidence type="ECO:0000256" key="2">
    <source>
        <dbReference type="ARBA" id="ARBA00022857"/>
    </source>
</evidence>
<protein>
    <recommendedName>
        <fullName evidence="11">3-keto-steroid reductase</fullName>
    </recommendedName>
</protein>
<dbReference type="GO" id="GO:0005811">
    <property type="term" value="C:lipid droplet"/>
    <property type="evidence" value="ECO:0007669"/>
    <property type="project" value="TreeGrafter"/>
</dbReference>
<dbReference type="SUPFAM" id="SSF51735">
    <property type="entry name" value="NAD(P)-binding Rossmann-fold domains"/>
    <property type="match status" value="1"/>
</dbReference>
<keyword evidence="2" id="KW-0521">NADP</keyword>
<name>A0A6P8B851_PYRGI</name>
<dbReference type="GeneID" id="41959189"/>
<dbReference type="InterPro" id="IPR051593">
    <property type="entry name" value="Ergosterol_Biosynth_ERG27"/>
</dbReference>
<feature type="compositionally biased region" description="Basic and acidic residues" evidence="7">
    <location>
        <begin position="434"/>
        <end position="443"/>
    </location>
</feature>
<evidence type="ECO:0000313" key="9">
    <source>
        <dbReference type="Proteomes" id="UP000515153"/>
    </source>
</evidence>
<dbReference type="AlphaFoldDB" id="A0A6P8B851"/>
<accession>A0A6P8B851</accession>
<reference evidence="10" key="2">
    <citation type="submission" date="2019-10" db="EMBL/GenBank/DDBJ databases">
        <authorList>
            <consortium name="NCBI Genome Project"/>
        </authorList>
    </citation>
    <scope>NUCLEOTIDE SEQUENCE</scope>
    <source>
        <strain evidence="10">NI907</strain>
    </source>
</reference>
<dbReference type="InterPro" id="IPR036291">
    <property type="entry name" value="NAD(P)-bd_dom_sf"/>
</dbReference>
<keyword evidence="9" id="KW-1185">Reference proteome</keyword>
<evidence type="ECO:0000256" key="6">
    <source>
        <dbReference type="ARBA" id="ARBA00023593"/>
    </source>
</evidence>
<evidence type="ECO:0000256" key="4">
    <source>
        <dbReference type="ARBA" id="ARBA00023002"/>
    </source>
</evidence>
<evidence type="ECO:0008006" key="11">
    <source>
        <dbReference type="Google" id="ProtNLM"/>
    </source>
</evidence>
<keyword evidence="4" id="KW-0560">Oxidoreductase</keyword>
<keyword evidence="3" id="KW-0752">Steroid biosynthesis</keyword>
<dbReference type="PANTHER" id="PTHR43647:SF1">
    <property type="entry name" value="3-KETO-STEROID REDUCTASE ERG27"/>
    <property type="match status" value="1"/>
</dbReference>
<evidence type="ECO:0000256" key="7">
    <source>
        <dbReference type="SAM" id="MobiDB-lite"/>
    </source>
</evidence>
<evidence type="ECO:0000313" key="10">
    <source>
        <dbReference type="RefSeq" id="XP_030983387.1"/>
    </source>
</evidence>
<evidence type="ECO:0000256" key="3">
    <source>
        <dbReference type="ARBA" id="ARBA00022955"/>
    </source>
</evidence>
<feature type="region of interest" description="Disordered" evidence="7">
    <location>
        <begin position="425"/>
        <end position="445"/>
    </location>
</feature>
<keyword evidence="1" id="KW-0444">Lipid biosynthesis</keyword>
<dbReference type="GO" id="GO:0000253">
    <property type="term" value="F:3-beta-hydroxysteroid 3-dehydrogenase (NADP+) activity"/>
    <property type="evidence" value="ECO:0007669"/>
    <property type="project" value="TreeGrafter"/>
</dbReference>
<dbReference type="PANTHER" id="PTHR43647">
    <property type="entry name" value="DEHYDROGENASE"/>
    <property type="match status" value="1"/>
</dbReference>
<evidence type="ECO:0000256" key="8">
    <source>
        <dbReference type="SAM" id="Phobius"/>
    </source>
</evidence>
<comment type="similarity">
    <text evidence="6">Belongs to the short-chain dehydrogenases/reductases (SDR) family. ERG27 subfamily.</text>
</comment>
<proteinExistence type="inferred from homology"/>
<dbReference type="RefSeq" id="XP_030983387.1">
    <property type="nucleotide sequence ID" value="XM_031124280.1"/>
</dbReference>
<dbReference type="GO" id="GO:0005789">
    <property type="term" value="C:endoplasmic reticulum membrane"/>
    <property type="evidence" value="ECO:0007669"/>
    <property type="project" value="TreeGrafter"/>
</dbReference>
<organism evidence="9 10">
    <name type="scientific">Pyricularia grisea</name>
    <name type="common">Crabgrass-specific blast fungus</name>
    <name type="synonym">Magnaporthe grisea</name>
    <dbReference type="NCBI Taxonomy" id="148305"/>
    <lineage>
        <taxon>Eukaryota</taxon>
        <taxon>Fungi</taxon>
        <taxon>Dikarya</taxon>
        <taxon>Ascomycota</taxon>
        <taxon>Pezizomycotina</taxon>
        <taxon>Sordariomycetes</taxon>
        <taxon>Sordariomycetidae</taxon>
        <taxon>Magnaporthales</taxon>
        <taxon>Pyriculariaceae</taxon>
        <taxon>Pyricularia</taxon>
    </lineage>
</organism>
<dbReference type="KEGG" id="pgri:PgNI_04229"/>
<keyword evidence="5" id="KW-0443">Lipid metabolism</keyword>
<dbReference type="Proteomes" id="UP000515153">
    <property type="component" value="Unplaced"/>
</dbReference>
<reference evidence="10" key="1">
    <citation type="journal article" date="2019" name="Mol. Biol. Evol.">
        <title>Blast fungal genomes show frequent chromosomal changes, gene gains and losses, and effector gene turnover.</title>
        <authorList>
            <person name="Gomez Luciano L.B."/>
            <person name="Jason Tsai I."/>
            <person name="Chuma I."/>
            <person name="Tosa Y."/>
            <person name="Chen Y.H."/>
            <person name="Li J.Y."/>
            <person name="Li M.Y."/>
            <person name="Jade Lu M.Y."/>
            <person name="Nakayashiki H."/>
            <person name="Li W.H."/>
        </authorList>
    </citation>
    <scope>NUCLEOTIDE SEQUENCE</scope>
    <source>
        <strain evidence="10">NI907</strain>
    </source>
</reference>
<sequence length="502" mass="55395">MAVPVAAPWGDVPSRDQLFVLVTGTNSGVGTGIAERLIDEFLAKRSLTSHLILIVTTRSKSKSQQTIDILRKHVRKAAEAKKLRARAGSSYDPESTIARIHLVGILVDLCNLRSVYAAANLLKDGGAPAAGSNCPTSVRVPRLDSIILNAGYGNWTGLNWWRVFVQVVTKGLPTAFTWPTFKNAAKGTLVDPLTGRILTKEQAIAEGRTTAELLGETFTANLFGHYMLAHALLPLLRRTPEQIGEEALSPARIIWQGSVTPGPDDFSMSDPQGLRHHDAYDCVKRLNDILVFSSTLPKAEPHVRKYLLGEDNAKDDSNNNNNNNNLVAPRMYLTHPGITNTAIFALPYVLSVLWGLVMYVTRWIGSVWHVGSPYNAAITPVWIALEEQGRLDDMEAHRSKWGSACSRWRGTLAAKKTEVQGWGWDGRLASHPRGGPDESEKGFLSRGKGRRWDAVELTQDALDEFEEQGADCWREMERLRVEWEERLGVRPAANGDKIALAA</sequence>
<evidence type="ECO:0000256" key="1">
    <source>
        <dbReference type="ARBA" id="ARBA00022516"/>
    </source>
</evidence>
<keyword evidence="8" id="KW-1133">Transmembrane helix</keyword>
<gene>
    <name evidence="10" type="ORF">PgNI_04229</name>
</gene>
<keyword evidence="8" id="KW-0472">Membrane</keyword>
<dbReference type="GO" id="GO:0005741">
    <property type="term" value="C:mitochondrial outer membrane"/>
    <property type="evidence" value="ECO:0007669"/>
    <property type="project" value="TreeGrafter"/>
</dbReference>
<keyword evidence="8" id="KW-0812">Transmembrane</keyword>
<reference evidence="10" key="3">
    <citation type="submission" date="2025-08" db="UniProtKB">
        <authorList>
            <consortium name="RefSeq"/>
        </authorList>
    </citation>
    <scope>IDENTIFICATION</scope>
    <source>
        <strain evidence="10">NI907</strain>
    </source>
</reference>
<evidence type="ECO:0000256" key="5">
    <source>
        <dbReference type="ARBA" id="ARBA00023098"/>
    </source>
</evidence>